<name>A0ABV9C6N5_9GAMM</name>
<sequence length="235" mass="25624">MSESAQLDAGELRQLLQTAPGQAHGQLLAAARAGHGASQLAVAQAYLEGIGCARDAQEAVYWFQQAAHQNESAAMNMLGRCYENGWGASVDYALAAVWYRRAAEHGSDWGRYNYAHVLANGRGVPRDRAQAFVYFGLAAAAGHARAMHFLGQYHEHGWETPADLGKARALYRRSAEAGDYRGQCSWASFLAEEGRIGEASALLRSALVAAPAYFAVALREQLRHSRHHELRSLVD</sequence>
<dbReference type="RefSeq" id="WP_266148001.1">
    <property type="nucleotide sequence ID" value="NZ_CP064028.1"/>
</dbReference>
<dbReference type="InterPro" id="IPR011990">
    <property type="entry name" value="TPR-like_helical_dom_sf"/>
</dbReference>
<dbReference type="InterPro" id="IPR052945">
    <property type="entry name" value="Mitotic_Regulator"/>
</dbReference>
<dbReference type="Pfam" id="PF08238">
    <property type="entry name" value="Sel1"/>
    <property type="match status" value="4"/>
</dbReference>
<dbReference type="PANTHER" id="PTHR43628">
    <property type="entry name" value="ACTIVATOR OF C KINASE PROTEIN 1-RELATED"/>
    <property type="match status" value="1"/>
</dbReference>
<dbReference type="InterPro" id="IPR006597">
    <property type="entry name" value="Sel1-like"/>
</dbReference>
<dbReference type="Proteomes" id="UP001595961">
    <property type="component" value="Unassembled WGS sequence"/>
</dbReference>
<dbReference type="PANTHER" id="PTHR43628:SF1">
    <property type="entry name" value="CHITIN SYNTHASE REGULATORY FACTOR 2-RELATED"/>
    <property type="match status" value="1"/>
</dbReference>
<organism evidence="1 2">
    <name type="scientific">Dyella halodurans</name>
    <dbReference type="NCBI Taxonomy" id="1920171"/>
    <lineage>
        <taxon>Bacteria</taxon>
        <taxon>Pseudomonadati</taxon>
        <taxon>Pseudomonadota</taxon>
        <taxon>Gammaproteobacteria</taxon>
        <taxon>Lysobacterales</taxon>
        <taxon>Rhodanobacteraceae</taxon>
        <taxon>Dyella</taxon>
    </lineage>
</organism>
<gene>
    <name evidence="1" type="ORF">ACFO5W_18550</name>
</gene>
<dbReference type="Gene3D" id="1.25.40.10">
    <property type="entry name" value="Tetratricopeptide repeat domain"/>
    <property type="match status" value="1"/>
</dbReference>
<reference evidence="2" key="1">
    <citation type="journal article" date="2019" name="Int. J. Syst. Evol. Microbiol.">
        <title>The Global Catalogue of Microorganisms (GCM) 10K type strain sequencing project: providing services to taxonomists for standard genome sequencing and annotation.</title>
        <authorList>
            <consortium name="The Broad Institute Genomics Platform"/>
            <consortium name="The Broad Institute Genome Sequencing Center for Infectious Disease"/>
            <person name="Wu L."/>
            <person name="Ma J."/>
        </authorList>
    </citation>
    <scope>NUCLEOTIDE SEQUENCE [LARGE SCALE GENOMIC DNA]</scope>
    <source>
        <strain evidence="2">CCM 4481</strain>
    </source>
</reference>
<dbReference type="SUPFAM" id="SSF81901">
    <property type="entry name" value="HCP-like"/>
    <property type="match status" value="1"/>
</dbReference>
<comment type="caution">
    <text evidence="1">The sequence shown here is derived from an EMBL/GenBank/DDBJ whole genome shotgun (WGS) entry which is preliminary data.</text>
</comment>
<protein>
    <submittedName>
        <fullName evidence="1">Tetratricopeptide repeat protein</fullName>
    </submittedName>
</protein>
<dbReference type="EMBL" id="JBHSGA010000020">
    <property type="protein sequence ID" value="MFC4528651.1"/>
    <property type="molecule type" value="Genomic_DNA"/>
</dbReference>
<evidence type="ECO:0000313" key="1">
    <source>
        <dbReference type="EMBL" id="MFC4528651.1"/>
    </source>
</evidence>
<evidence type="ECO:0000313" key="2">
    <source>
        <dbReference type="Proteomes" id="UP001595961"/>
    </source>
</evidence>
<dbReference type="SMART" id="SM00671">
    <property type="entry name" value="SEL1"/>
    <property type="match status" value="4"/>
</dbReference>
<proteinExistence type="predicted"/>
<keyword evidence="2" id="KW-1185">Reference proteome</keyword>
<accession>A0ABV9C6N5</accession>